<dbReference type="AlphaFoldDB" id="A0A6G0XG59"/>
<keyword evidence="2" id="KW-1133">Transmembrane helix</keyword>
<reference evidence="4 5" key="1">
    <citation type="submission" date="2019-07" db="EMBL/GenBank/DDBJ databases">
        <title>Genomics analysis of Aphanomyces spp. identifies a new class of oomycete effector associated with host adaptation.</title>
        <authorList>
            <person name="Gaulin E."/>
        </authorList>
    </citation>
    <scope>NUCLEOTIDE SEQUENCE [LARGE SCALE GENOMIC DNA]</scope>
    <source>
        <strain evidence="4 5">ATCC 201684</strain>
    </source>
</reference>
<feature type="transmembrane region" description="Helical" evidence="2">
    <location>
        <begin position="390"/>
        <end position="408"/>
    </location>
</feature>
<gene>
    <name evidence="4" type="ORF">Ae201684_005265</name>
</gene>
<dbReference type="InterPro" id="IPR019402">
    <property type="entry name" value="CWH43_N"/>
</dbReference>
<feature type="region of interest" description="Disordered" evidence="1">
    <location>
        <begin position="242"/>
        <end position="270"/>
    </location>
</feature>
<feature type="domain" description="CWH43-like N-terminal" evidence="3">
    <location>
        <begin position="17"/>
        <end position="209"/>
    </location>
</feature>
<keyword evidence="5" id="KW-1185">Reference proteome</keyword>
<accession>A0A6G0XG59</accession>
<feature type="transmembrane region" description="Helical" evidence="2">
    <location>
        <begin position="89"/>
        <end position="108"/>
    </location>
</feature>
<dbReference type="VEuPathDB" id="FungiDB:AeMF1_013534"/>
<evidence type="ECO:0000313" key="5">
    <source>
        <dbReference type="Proteomes" id="UP000481153"/>
    </source>
</evidence>
<feature type="compositionally biased region" description="Acidic residues" evidence="1">
    <location>
        <begin position="256"/>
        <end position="270"/>
    </location>
</feature>
<feature type="transmembrane region" description="Helical" evidence="2">
    <location>
        <begin position="355"/>
        <end position="378"/>
    </location>
</feature>
<feature type="transmembrane region" description="Helical" evidence="2">
    <location>
        <begin position="158"/>
        <end position="175"/>
    </location>
</feature>
<feature type="transmembrane region" description="Helical" evidence="2">
    <location>
        <begin position="275"/>
        <end position="296"/>
    </location>
</feature>
<evidence type="ECO:0000259" key="3">
    <source>
        <dbReference type="Pfam" id="PF10277"/>
    </source>
</evidence>
<dbReference type="VEuPathDB" id="FungiDB:AeMF1_006432"/>
<evidence type="ECO:0000313" key="4">
    <source>
        <dbReference type="EMBL" id="KAF0739085.1"/>
    </source>
</evidence>
<keyword evidence="2" id="KW-0472">Membrane</keyword>
<dbReference type="Proteomes" id="UP000481153">
    <property type="component" value="Unassembled WGS sequence"/>
</dbReference>
<feature type="transmembrane region" description="Helical" evidence="2">
    <location>
        <begin position="324"/>
        <end position="343"/>
    </location>
</feature>
<feature type="transmembrane region" description="Helical" evidence="2">
    <location>
        <begin position="12"/>
        <end position="35"/>
    </location>
</feature>
<dbReference type="PROSITE" id="PS51257">
    <property type="entry name" value="PROKAR_LIPOPROTEIN"/>
    <property type="match status" value="1"/>
</dbReference>
<dbReference type="Pfam" id="PF10277">
    <property type="entry name" value="Frag1"/>
    <property type="match status" value="1"/>
</dbReference>
<organism evidence="4 5">
    <name type="scientific">Aphanomyces euteiches</name>
    <dbReference type="NCBI Taxonomy" id="100861"/>
    <lineage>
        <taxon>Eukaryota</taxon>
        <taxon>Sar</taxon>
        <taxon>Stramenopiles</taxon>
        <taxon>Oomycota</taxon>
        <taxon>Saprolegniomycetes</taxon>
        <taxon>Saprolegniales</taxon>
        <taxon>Verrucalvaceae</taxon>
        <taxon>Aphanomyces</taxon>
    </lineage>
</organism>
<dbReference type="EMBL" id="VJMJ01000067">
    <property type="protein sequence ID" value="KAF0739085.1"/>
    <property type="molecule type" value="Genomic_DNA"/>
</dbReference>
<evidence type="ECO:0000256" key="2">
    <source>
        <dbReference type="SAM" id="Phobius"/>
    </source>
</evidence>
<protein>
    <recommendedName>
        <fullName evidence="3">CWH43-like N-terminal domain-containing protein</fullName>
    </recommendedName>
</protein>
<comment type="caution">
    <text evidence="4">The sequence shown here is derived from an EMBL/GenBank/DDBJ whole genome shotgun (WGS) entry which is preliminary data.</text>
</comment>
<name>A0A6G0XG59_9STRA</name>
<feature type="transmembrane region" description="Helical" evidence="2">
    <location>
        <begin position="50"/>
        <end position="69"/>
    </location>
</feature>
<keyword evidence="2" id="KW-0812">Transmembrane</keyword>
<sequence>MKLLQRRQFMRGVFVPLIGLSTIAVTVSIACWLHFDCPEHLPVLSHAAEFFPEYYIFALGMNCTAYFMYDTARAHANALRRTMSGHFSFCYDAAITGTVASLCALSLFDSDKFFSMHVVSTIGFFFSSWLMLCLSHVGRLAMLRHAASAQNGVDQGKWCLIVGFLSALAFGYIYVARRWPTPTTHCVASESLSEILAVVCQLLYFATFHAHELTEEHVFLLMLRSAPTDADQESLILSIAEEDDSSDGNSSSASSEDSEDDSDDSDDELETKDSLGVVPLVLAIVVLVTCIGTVLWGCRHPRIDCKVDWPTVASAARFRPQSSLFTIGLVLSGLLSLTTLLLFHWHARITLVETSIATSATLVAGLVLVASMFAVAFWDSRSYSVSYTNGTIVLLNATLATIGGICLVRRRIVQKRASGHRLQRLQEELVIPEAFAVAATACFVAYAVANTCVNNPWMNPFGLFRPTHAAFAEYAAIVLAVSFGCTLRKELASLSDAVEQQYELMLRRTK</sequence>
<evidence type="ECO:0000256" key="1">
    <source>
        <dbReference type="SAM" id="MobiDB-lite"/>
    </source>
</evidence>
<feature type="transmembrane region" description="Helical" evidence="2">
    <location>
        <begin position="114"/>
        <end position="137"/>
    </location>
</feature>
<proteinExistence type="predicted"/>
<feature type="transmembrane region" description="Helical" evidence="2">
    <location>
        <begin position="429"/>
        <end position="449"/>
    </location>
</feature>